<dbReference type="AlphaFoldDB" id="A0A7X2UZ63"/>
<dbReference type="RefSeq" id="WP_154743524.1">
    <property type="nucleotide sequence ID" value="NZ_JBHSTG010000049.1"/>
</dbReference>
<evidence type="ECO:0000313" key="2">
    <source>
        <dbReference type="Proteomes" id="UP000431485"/>
    </source>
</evidence>
<sequence>MIVILSDGVIDTASKTADVIKLHKLFGFAAEGRHVLIAASTDEASRWLDTLDSPTCAIYQKALQLSIRSSSTLSTNTATVRITLADTPANWDIFSATLNINDALNLLQEPLGILLENANNDWHFLRRIIRSSERVKLQRAIDARWAEPLHGGGSDLTQRIAERAGLVTKRLRTFVLFDSDRRHPDELSPDWAPQAPEACQGFTTEKVVNEAAIGGYWRLNRRFIESYMPKQEMTQVAALNIETVEAFFRLSRQEQSHFNIKKGFKDDAKVENAHRAKNLYANVSPEDKELLHNGLGRKVADRYSASEAIEFDWDHDARQEALRAVPQLMRLL</sequence>
<reference evidence="1 2" key="1">
    <citation type="submission" date="2019-11" db="EMBL/GenBank/DDBJ databases">
        <title>Pseudmonas karstica sp. nov. and Pseudomonas spelaei sp. nov. from caves.</title>
        <authorList>
            <person name="Zeman M."/>
        </authorList>
    </citation>
    <scope>NUCLEOTIDE SEQUENCE [LARGE SCALE GENOMIC DNA]</scope>
    <source>
        <strain evidence="1 2">CCM 7891</strain>
    </source>
</reference>
<dbReference type="EMBL" id="WLYI01000014">
    <property type="protein sequence ID" value="MTD19830.1"/>
    <property type="molecule type" value="Genomic_DNA"/>
</dbReference>
<dbReference type="OrthoDB" id="7068622at2"/>
<dbReference type="Proteomes" id="UP000431485">
    <property type="component" value="Unassembled WGS sequence"/>
</dbReference>
<name>A0A7X2UZ63_9PSED</name>
<accession>A0A7X2UZ63</accession>
<keyword evidence="2" id="KW-1185">Reference proteome</keyword>
<protein>
    <submittedName>
        <fullName evidence="1">Uncharacterized protein</fullName>
    </submittedName>
</protein>
<evidence type="ECO:0000313" key="1">
    <source>
        <dbReference type="EMBL" id="MTD19830.1"/>
    </source>
</evidence>
<organism evidence="1 2">
    <name type="scientific">Pseudomonas karstica</name>
    <dbReference type="NCBI Taxonomy" id="1055468"/>
    <lineage>
        <taxon>Bacteria</taxon>
        <taxon>Pseudomonadati</taxon>
        <taxon>Pseudomonadota</taxon>
        <taxon>Gammaproteobacteria</taxon>
        <taxon>Pseudomonadales</taxon>
        <taxon>Pseudomonadaceae</taxon>
        <taxon>Pseudomonas</taxon>
    </lineage>
</organism>
<gene>
    <name evidence="1" type="ORF">GIR22_11930</name>
</gene>
<proteinExistence type="predicted"/>
<comment type="caution">
    <text evidence="1">The sequence shown here is derived from an EMBL/GenBank/DDBJ whole genome shotgun (WGS) entry which is preliminary data.</text>
</comment>